<keyword evidence="2" id="KW-0561">Oxygen transport</keyword>
<dbReference type="PROSITE" id="PS00550">
    <property type="entry name" value="HEMERYTHRINS"/>
    <property type="match status" value="1"/>
</dbReference>
<dbReference type="NCBIfam" id="TIGR02481">
    <property type="entry name" value="hemeryth_dom"/>
    <property type="match status" value="1"/>
</dbReference>
<gene>
    <name evidence="6" type="ordered locus">STHERM_c12220</name>
</gene>
<dbReference type="GO" id="GO:0046872">
    <property type="term" value="F:metal ion binding"/>
    <property type="evidence" value="ECO:0007669"/>
    <property type="project" value="UniProtKB-KW"/>
</dbReference>
<dbReference type="KEGG" id="sta:STHERM_c12220"/>
<dbReference type="NCBIfam" id="NF002007">
    <property type="entry name" value="PRK00808.1"/>
    <property type="match status" value="1"/>
</dbReference>
<dbReference type="GO" id="GO:0005344">
    <property type="term" value="F:oxygen carrier activity"/>
    <property type="evidence" value="ECO:0007669"/>
    <property type="project" value="UniProtKB-KW"/>
</dbReference>
<dbReference type="NCBIfam" id="NF033749">
    <property type="entry name" value="bact_hemeryth"/>
    <property type="match status" value="1"/>
</dbReference>
<dbReference type="SUPFAM" id="SSF47188">
    <property type="entry name" value="Hemerythrin-like"/>
    <property type="match status" value="1"/>
</dbReference>
<dbReference type="PaxDb" id="665571-STHERM_c12220"/>
<evidence type="ECO:0000259" key="5">
    <source>
        <dbReference type="Pfam" id="PF01814"/>
    </source>
</evidence>
<dbReference type="eggNOG" id="COG2703">
    <property type="taxonomic scope" value="Bacteria"/>
</dbReference>
<evidence type="ECO:0000313" key="6">
    <source>
        <dbReference type="EMBL" id="ADN02163.1"/>
    </source>
</evidence>
<dbReference type="CDD" id="cd12107">
    <property type="entry name" value="Hemerythrin"/>
    <property type="match status" value="1"/>
</dbReference>
<evidence type="ECO:0000256" key="2">
    <source>
        <dbReference type="ARBA" id="ARBA00022621"/>
    </source>
</evidence>
<dbReference type="RefSeq" id="WP_013314004.1">
    <property type="nucleotide sequence ID" value="NC_014484.1"/>
</dbReference>
<name>E0RT26_WINT6</name>
<dbReference type="InterPro" id="IPR012827">
    <property type="entry name" value="Hemerythrin_metal-bd"/>
</dbReference>
<comment type="similarity">
    <text evidence="1">Belongs to the hemerythrin family.</text>
</comment>
<dbReference type="EMBL" id="CP001698">
    <property type="protein sequence ID" value="ADN02163.1"/>
    <property type="molecule type" value="Genomic_DNA"/>
</dbReference>
<keyword evidence="3" id="KW-0479">Metal-binding</keyword>
<keyword evidence="4" id="KW-0408">Iron</keyword>
<dbReference type="Pfam" id="PF01814">
    <property type="entry name" value="Hemerythrin"/>
    <property type="match status" value="1"/>
</dbReference>
<protein>
    <recommendedName>
        <fullName evidence="5">Hemerythrin-like domain-containing protein</fullName>
    </recommendedName>
</protein>
<dbReference type="HOGENOM" id="CLU_086902_3_1_12"/>
<dbReference type="InterPro" id="IPR035938">
    <property type="entry name" value="Hemerythrin-like_sf"/>
</dbReference>
<organism evidence="6 7">
    <name type="scientific">Winmispira thermophila (strain ATCC 49972 / DSM 6192 / RI 19.B1)</name>
    <name type="common">Spirochaeta thermophila</name>
    <dbReference type="NCBI Taxonomy" id="665571"/>
    <lineage>
        <taxon>Bacteria</taxon>
        <taxon>Pseudomonadati</taxon>
        <taxon>Spirochaetota</taxon>
        <taxon>Spirochaetia</taxon>
        <taxon>Winmispirales</taxon>
        <taxon>Winmispiraceae</taxon>
        <taxon>Winmispira</taxon>
    </lineage>
</organism>
<keyword evidence="2" id="KW-0813">Transport</keyword>
<reference evidence="6 7" key="2">
    <citation type="journal article" date="2010" name="J. Bacteriol.">
        <title>Genome sequence of the polysaccharide-degrading, thermophilic anaerobe Spirochaeta thermophila DSM 6192.</title>
        <authorList>
            <person name="Angelov A."/>
            <person name="Liebl S."/>
            <person name="Ballschmiter M."/>
            <person name="Bomeke M."/>
            <person name="Lehmann R."/>
            <person name="Liesegang H."/>
            <person name="Daniel R."/>
            <person name="Liebl W."/>
        </authorList>
    </citation>
    <scope>NUCLEOTIDE SEQUENCE [LARGE SCALE GENOMIC DNA]</scope>
    <source>
        <strain evidence="7">ATCC 49972 / DSM 6192 / RI 19.B1</strain>
    </source>
</reference>
<evidence type="ECO:0000256" key="1">
    <source>
        <dbReference type="ARBA" id="ARBA00010587"/>
    </source>
</evidence>
<accession>E0RT26</accession>
<dbReference type="InterPro" id="IPR012312">
    <property type="entry name" value="Hemerythrin-like"/>
</dbReference>
<feature type="domain" description="Hemerythrin-like" evidence="5">
    <location>
        <begin position="13"/>
        <end position="126"/>
    </location>
</feature>
<evidence type="ECO:0000313" key="7">
    <source>
        <dbReference type="Proteomes" id="UP000001296"/>
    </source>
</evidence>
<dbReference type="Gene3D" id="1.20.120.50">
    <property type="entry name" value="Hemerythrin-like"/>
    <property type="match status" value="1"/>
</dbReference>
<dbReference type="AlphaFoldDB" id="E0RT26"/>
<dbReference type="InterPro" id="IPR050669">
    <property type="entry name" value="Hemerythrin"/>
</dbReference>
<dbReference type="PANTHER" id="PTHR37164:SF1">
    <property type="entry name" value="BACTERIOHEMERYTHRIN"/>
    <property type="match status" value="1"/>
</dbReference>
<dbReference type="PANTHER" id="PTHR37164">
    <property type="entry name" value="BACTERIOHEMERYTHRIN"/>
    <property type="match status" value="1"/>
</dbReference>
<evidence type="ECO:0000256" key="3">
    <source>
        <dbReference type="ARBA" id="ARBA00022723"/>
    </source>
</evidence>
<reference key="1">
    <citation type="submission" date="2009-08" db="EMBL/GenBank/DDBJ databases">
        <title>The genome sequence of Spirochaeta thermophila DSM6192.</title>
        <authorList>
            <person name="Angelov A."/>
            <person name="Mientus M."/>
            <person name="Wittenberg S."/>
            <person name="Lehmann R."/>
            <person name="Liesegang H."/>
            <person name="Daniel R."/>
            <person name="Liebl W."/>
        </authorList>
    </citation>
    <scope>NUCLEOTIDE SEQUENCE</scope>
    <source>
        <strain>DSM 6192</strain>
    </source>
</reference>
<proteinExistence type="inferred from homology"/>
<evidence type="ECO:0000256" key="4">
    <source>
        <dbReference type="ARBA" id="ARBA00023004"/>
    </source>
</evidence>
<dbReference type="Proteomes" id="UP000001296">
    <property type="component" value="Chromosome"/>
</dbReference>
<dbReference type="InterPro" id="IPR016131">
    <property type="entry name" value="Haemerythrin_Fe_BS"/>
</dbReference>
<sequence length="135" mass="16057">MPFITWNDTMSVGVETFDTQHKKLVEMVNTLFDAMRQGKGRSVMGQVLDELISYTTYHFASEEELMQKHGYPGFVEHKKEHDSLTQQVEELREKHRRGELFITIETLDFLKAWLNNHILRTDMQYKSFFRNKGLR</sequence>